<dbReference type="Proteomes" id="UP001224775">
    <property type="component" value="Unassembled WGS sequence"/>
</dbReference>
<comment type="caution">
    <text evidence="3">The sequence shown here is derived from an EMBL/GenBank/DDBJ whole genome shotgun (WGS) entry which is preliminary data.</text>
</comment>
<gene>
    <name evidence="3" type="ORF">QTG54_015523</name>
</gene>
<name>A0AAD9D4L3_9STRA</name>
<protein>
    <submittedName>
        <fullName evidence="3">Rap/Ran-GAP superfamily protein</fullName>
    </submittedName>
</protein>
<sequence>MRSLKILDRLTPFQTHRVALFYGGESGGSDSFLKTKYASPDFWQFSKELGDFVPIRHLKYFSGGLDTSASRSDGMYAIVWFGNQGGSDELNFPTLVDSMVIFHTVTLMPNKETNRKRHVGNDVVHIVYGYEPTANSDEAKENAGSSIMQADMICQSLLEDKLGLVLNIEDRSGRIHEMDRHLKSESQR</sequence>
<dbReference type="PANTHER" id="PTHR10063">
    <property type="entry name" value="TUBERIN"/>
    <property type="match status" value="1"/>
</dbReference>
<dbReference type="PROSITE" id="PS50085">
    <property type="entry name" value="RAPGAP"/>
    <property type="match status" value="1"/>
</dbReference>
<proteinExistence type="predicted"/>
<dbReference type="InterPro" id="IPR000331">
    <property type="entry name" value="Rap/Ran_GAP_dom"/>
</dbReference>
<keyword evidence="4" id="KW-1185">Reference proteome</keyword>
<dbReference type="GO" id="GO:0051056">
    <property type="term" value="P:regulation of small GTPase mediated signal transduction"/>
    <property type="evidence" value="ECO:0007669"/>
    <property type="project" value="InterPro"/>
</dbReference>
<organism evidence="3 4">
    <name type="scientific">Skeletonema marinoi</name>
    <dbReference type="NCBI Taxonomy" id="267567"/>
    <lineage>
        <taxon>Eukaryota</taxon>
        <taxon>Sar</taxon>
        <taxon>Stramenopiles</taxon>
        <taxon>Ochrophyta</taxon>
        <taxon>Bacillariophyta</taxon>
        <taxon>Coscinodiscophyceae</taxon>
        <taxon>Thalassiosirophycidae</taxon>
        <taxon>Thalassiosirales</taxon>
        <taxon>Skeletonemataceae</taxon>
        <taxon>Skeletonema</taxon>
        <taxon>Skeletonema marinoi-dohrnii complex</taxon>
    </lineage>
</organism>
<dbReference type="GO" id="GO:0005737">
    <property type="term" value="C:cytoplasm"/>
    <property type="evidence" value="ECO:0007669"/>
    <property type="project" value="TreeGrafter"/>
</dbReference>
<dbReference type="InterPro" id="IPR027107">
    <property type="entry name" value="Tuberin/Ral-act_asu"/>
</dbReference>
<dbReference type="Gene3D" id="3.40.50.11210">
    <property type="entry name" value="Rap/Ran-GAP"/>
    <property type="match status" value="1"/>
</dbReference>
<dbReference type="PANTHER" id="PTHR10063:SF0">
    <property type="entry name" value="TUBERIN"/>
    <property type="match status" value="1"/>
</dbReference>
<keyword evidence="1" id="KW-0343">GTPase activation</keyword>
<reference evidence="3" key="1">
    <citation type="submission" date="2023-06" db="EMBL/GenBank/DDBJ databases">
        <title>Survivors Of The Sea: Transcriptome response of Skeletonema marinoi to long-term dormancy.</title>
        <authorList>
            <person name="Pinder M.I.M."/>
            <person name="Kourtchenko O."/>
            <person name="Robertson E.K."/>
            <person name="Larsson T."/>
            <person name="Maumus F."/>
            <person name="Osuna-Cruz C.M."/>
            <person name="Vancaester E."/>
            <person name="Stenow R."/>
            <person name="Vandepoele K."/>
            <person name="Ploug H."/>
            <person name="Bruchert V."/>
            <person name="Godhe A."/>
            <person name="Topel M."/>
        </authorList>
    </citation>
    <scope>NUCLEOTIDE SEQUENCE</scope>
    <source>
        <strain evidence="3">R05AC</strain>
    </source>
</reference>
<evidence type="ECO:0000313" key="3">
    <source>
        <dbReference type="EMBL" id="KAK1733826.1"/>
    </source>
</evidence>
<feature type="domain" description="Rap-GAP" evidence="2">
    <location>
        <begin position="4"/>
        <end position="188"/>
    </location>
</feature>
<dbReference type="InterPro" id="IPR035974">
    <property type="entry name" value="Rap/Ran-GAP_sf"/>
</dbReference>
<evidence type="ECO:0000259" key="2">
    <source>
        <dbReference type="PROSITE" id="PS50085"/>
    </source>
</evidence>
<dbReference type="Pfam" id="PF02145">
    <property type="entry name" value="Rap_GAP"/>
    <property type="match status" value="1"/>
</dbReference>
<evidence type="ECO:0000313" key="4">
    <source>
        <dbReference type="Proteomes" id="UP001224775"/>
    </source>
</evidence>
<dbReference type="GO" id="GO:0005634">
    <property type="term" value="C:nucleus"/>
    <property type="evidence" value="ECO:0007669"/>
    <property type="project" value="InterPro"/>
</dbReference>
<dbReference type="EMBL" id="JATAAI010000044">
    <property type="protein sequence ID" value="KAK1733826.1"/>
    <property type="molecule type" value="Genomic_DNA"/>
</dbReference>
<dbReference type="AlphaFoldDB" id="A0AAD9D4L3"/>
<accession>A0AAD9D4L3</accession>
<dbReference type="SUPFAM" id="SSF111347">
    <property type="entry name" value="Rap/Ran-GAP"/>
    <property type="match status" value="1"/>
</dbReference>
<dbReference type="GO" id="GO:0005096">
    <property type="term" value="F:GTPase activator activity"/>
    <property type="evidence" value="ECO:0007669"/>
    <property type="project" value="UniProtKB-KW"/>
</dbReference>
<evidence type="ECO:0000256" key="1">
    <source>
        <dbReference type="ARBA" id="ARBA00022468"/>
    </source>
</evidence>